<feature type="domain" description="CBS" evidence="3">
    <location>
        <begin position="55"/>
        <end position="111"/>
    </location>
</feature>
<dbReference type="AlphaFoldDB" id="R4WYK1"/>
<dbReference type="PANTHER" id="PTHR43080:SF26">
    <property type="entry name" value="REGULATORY PROTEIN"/>
    <property type="match status" value="1"/>
</dbReference>
<protein>
    <submittedName>
        <fullName evidence="4">Putative signal-transduction protein with CBS domains</fullName>
    </submittedName>
</protein>
<gene>
    <name evidence="4" type="ORF">BRPE64_CCDS05070</name>
</gene>
<proteinExistence type="predicted"/>
<evidence type="ECO:0000256" key="2">
    <source>
        <dbReference type="PROSITE-ProRule" id="PRU00703"/>
    </source>
</evidence>
<name>R4WYK1_9BURK</name>
<dbReference type="PATRIC" id="fig|758793.3.peg.4821"/>
<dbReference type="Proteomes" id="UP000013966">
    <property type="component" value="Chromosome 3"/>
</dbReference>
<reference evidence="4 5" key="2">
    <citation type="journal article" date="2018" name="Int. J. Syst. Evol. Microbiol.">
        <title>Burkholderia insecticola sp. nov., a gut symbiotic bacterium of the bean bug Riptortus pedestris.</title>
        <authorList>
            <person name="Takeshita K."/>
            <person name="Tamaki H."/>
            <person name="Ohbayashi T."/>
            <person name="Meng X.-Y."/>
            <person name="Sone T."/>
            <person name="Mitani Y."/>
            <person name="Peeters C."/>
            <person name="Kikuchi Y."/>
            <person name="Vandamme P."/>
        </authorList>
    </citation>
    <scope>NUCLEOTIDE SEQUENCE [LARGE SCALE GENOMIC DNA]</scope>
    <source>
        <strain evidence="4">RPE64</strain>
    </source>
</reference>
<dbReference type="InterPro" id="IPR051257">
    <property type="entry name" value="Diverse_CBS-Domain"/>
</dbReference>
<organism evidence="4 5">
    <name type="scientific">Caballeronia insecticola</name>
    <dbReference type="NCBI Taxonomy" id="758793"/>
    <lineage>
        <taxon>Bacteria</taxon>
        <taxon>Pseudomonadati</taxon>
        <taxon>Pseudomonadota</taxon>
        <taxon>Betaproteobacteria</taxon>
        <taxon>Burkholderiales</taxon>
        <taxon>Burkholderiaceae</taxon>
        <taxon>Caballeronia</taxon>
    </lineage>
</organism>
<keyword evidence="5" id="KW-1185">Reference proteome</keyword>
<accession>R4WYK1</accession>
<dbReference type="STRING" id="758793.BRPE64_CCDS05070"/>
<evidence type="ECO:0000259" key="3">
    <source>
        <dbReference type="PROSITE" id="PS51371"/>
    </source>
</evidence>
<evidence type="ECO:0000256" key="1">
    <source>
        <dbReference type="ARBA" id="ARBA00023122"/>
    </source>
</evidence>
<evidence type="ECO:0000313" key="5">
    <source>
        <dbReference type="Proteomes" id="UP000013966"/>
    </source>
</evidence>
<dbReference type="PANTHER" id="PTHR43080">
    <property type="entry name" value="CBS DOMAIN-CONTAINING PROTEIN CBSX3, MITOCHONDRIAL"/>
    <property type="match status" value="1"/>
</dbReference>
<dbReference type="EMBL" id="AP013060">
    <property type="protein sequence ID" value="BAN26590.1"/>
    <property type="molecule type" value="Genomic_DNA"/>
</dbReference>
<dbReference type="Gene3D" id="3.10.580.10">
    <property type="entry name" value="CBS-domain"/>
    <property type="match status" value="1"/>
</dbReference>
<keyword evidence="1 2" id="KW-0129">CBS domain</keyword>
<dbReference type="KEGG" id="buo:BRPE64_CCDS05070"/>
<dbReference type="CDD" id="cd04586">
    <property type="entry name" value="CBS_pair_BON_assoc"/>
    <property type="match status" value="1"/>
</dbReference>
<reference evidence="4 5" key="1">
    <citation type="journal article" date="2013" name="Genome Announc.">
        <title>Complete Genome Sequence of Burkholderia sp. Strain RPE64, Bacterial Symbiont of the Bean Bug Riptortus pedestris.</title>
        <authorList>
            <person name="Shibata T.F."/>
            <person name="Maeda T."/>
            <person name="Nikoh N."/>
            <person name="Yamaguchi K."/>
            <person name="Oshima K."/>
            <person name="Hattori M."/>
            <person name="Nishiyama T."/>
            <person name="Hasebe M."/>
            <person name="Fukatsu T."/>
            <person name="Kikuchi Y."/>
            <person name="Shigenobu S."/>
        </authorList>
    </citation>
    <scope>NUCLEOTIDE SEQUENCE [LARGE SCALE GENOMIC DNA]</scope>
</reference>
<sequence>MIAHADSAAYTFYAFASLQVAQYTQAAHRMRRSGHRLKRVLFYFKEKNVRASDIMTTSIISARPDMSVRLAAGTMVFAGISGMPVIDESGTLLGMVTEGDLMRRAELGTGVKRRAWWLEPSASASEMANQYVKEHARMVRDVMTTDIVTVTESCPVADIAELLARHHIRRVPVVRDGKVVGVVSRANLIRALATMAHELPPVDETTDHTIREAVLAAMKGQSWALAPENVIVENRTVHVWSATLSAEVANAIRVAAENVPGVDEVVMHSGAHNAA</sequence>
<dbReference type="SMART" id="SM00116">
    <property type="entry name" value="CBS"/>
    <property type="match status" value="2"/>
</dbReference>
<evidence type="ECO:0000313" key="4">
    <source>
        <dbReference type="EMBL" id="BAN26590.1"/>
    </source>
</evidence>
<dbReference type="PROSITE" id="PS51371">
    <property type="entry name" value="CBS"/>
    <property type="match status" value="2"/>
</dbReference>
<feature type="domain" description="CBS" evidence="3">
    <location>
        <begin position="143"/>
        <end position="199"/>
    </location>
</feature>
<dbReference type="InterPro" id="IPR046342">
    <property type="entry name" value="CBS_dom_sf"/>
</dbReference>
<dbReference type="SUPFAM" id="SSF54631">
    <property type="entry name" value="CBS-domain pair"/>
    <property type="match status" value="1"/>
</dbReference>
<dbReference type="HOGENOM" id="CLU_040681_1_0_4"/>
<dbReference type="Pfam" id="PF00571">
    <property type="entry name" value="CBS"/>
    <property type="match status" value="2"/>
</dbReference>
<dbReference type="InterPro" id="IPR000644">
    <property type="entry name" value="CBS_dom"/>
</dbReference>